<accession>A0A9D9DUC3</accession>
<dbReference type="Gene3D" id="3.10.50.40">
    <property type="match status" value="1"/>
</dbReference>
<evidence type="ECO:0000256" key="2">
    <source>
        <dbReference type="ARBA" id="ARBA00004496"/>
    </source>
</evidence>
<evidence type="ECO:0000313" key="13">
    <source>
        <dbReference type="Proteomes" id="UP000823612"/>
    </source>
</evidence>
<dbReference type="GO" id="GO:0042026">
    <property type="term" value="P:protein refolding"/>
    <property type="evidence" value="ECO:0007669"/>
    <property type="project" value="UniProtKB-ARBA"/>
</dbReference>
<dbReference type="AlphaFoldDB" id="A0A9D9DUC3"/>
<proteinExistence type="inferred from homology"/>
<evidence type="ECO:0000256" key="9">
    <source>
        <dbReference type="PROSITE-ProRule" id="PRU00277"/>
    </source>
</evidence>
<evidence type="ECO:0000256" key="10">
    <source>
        <dbReference type="RuleBase" id="RU003915"/>
    </source>
</evidence>
<evidence type="ECO:0000256" key="1">
    <source>
        <dbReference type="ARBA" id="ARBA00000971"/>
    </source>
</evidence>
<dbReference type="PANTHER" id="PTHR47861">
    <property type="entry name" value="FKBP-TYPE PEPTIDYL-PROLYL CIS-TRANS ISOMERASE SLYD"/>
    <property type="match status" value="1"/>
</dbReference>
<keyword evidence="5 9" id="KW-0697">Rotamase</keyword>
<evidence type="ECO:0000256" key="8">
    <source>
        <dbReference type="ARBA" id="ARBA00037071"/>
    </source>
</evidence>
<evidence type="ECO:0000256" key="5">
    <source>
        <dbReference type="ARBA" id="ARBA00023110"/>
    </source>
</evidence>
<evidence type="ECO:0000256" key="6">
    <source>
        <dbReference type="ARBA" id="ARBA00023186"/>
    </source>
</evidence>
<keyword evidence="6" id="KW-0143">Chaperone</keyword>
<sequence length="162" mass="18299">MKIGKDTIATLEYTLRYDGPDGEVIEQYTDDDPTEVLVGRGVLLDILEKNLQDLEPGDGFDFLIDEEQGYGAYDEEKVVQFPEADLMAEVPEKERVELKVGEFIPIMDMEGKHYEALVVDKQGGMVTLDFNEPLAGETLHFRGRVLEVRPASEEEIKMALDE</sequence>
<protein>
    <recommendedName>
        <fullName evidence="10">Peptidyl-prolyl cis-trans isomerase</fullName>
        <ecNumber evidence="10">5.2.1.8</ecNumber>
    </recommendedName>
</protein>
<dbReference type="PROSITE" id="PS50059">
    <property type="entry name" value="FKBP_PPIASE"/>
    <property type="match status" value="1"/>
</dbReference>
<dbReference type="Proteomes" id="UP000823612">
    <property type="component" value="Unassembled WGS sequence"/>
</dbReference>
<evidence type="ECO:0000313" key="12">
    <source>
        <dbReference type="EMBL" id="MBO8433140.1"/>
    </source>
</evidence>
<dbReference type="EC" id="5.2.1.8" evidence="10"/>
<evidence type="ECO:0000259" key="11">
    <source>
        <dbReference type="PROSITE" id="PS50059"/>
    </source>
</evidence>
<evidence type="ECO:0000256" key="4">
    <source>
        <dbReference type="ARBA" id="ARBA00022490"/>
    </source>
</evidence>
<comment type="catalytic activity">
    <reaction evidence="1 9 10">
        <text>[protein]-peptidylproline (omega=180) = [protein]-peptidylproline (omega=0)</text>
        <dbReference type="Rhea" id="RHEA:16237"/>
        <dbReference type="Rhea" id="RHEA-COMP:10747"/>
        <dbReference type="Rhea" id="RHEA-COMP:10748"/>
        <dbReference type="ChEBI" id="CHEBI:83833"/>
        <dbReference type="ChEBI" id="CHEBI:83834"/>
        <dbReference type="EC" id="5.2.1.8"/>
    </reaction>
</comment>
<gene>
    <name evidence="12" type="ORF">IAB08_07595</name>
</gene>
<keyword evidence="7 9" id="KW-0413">Isomerase</keyword>
<dbReference type="SUPFAM" id="SSF54534">
    <property type="entry name" value="FKBP-like"/>
    <property type="match status" value="1"/>
</dbReference>
<dbReference type="EMBL" id="JADIMZ010000111">
    <property type="protein sequence ID" value="MBO8433140.1"/>
    <property type="molecule type" value="Genomic_DNA"/>
</dbReference>
<comment type="caution">
    <text evidence="12">The sequence shown here is derived from an EMBL/GenBank/DDBJ whole genome shotgun (WGS) entry which is preliminary data.</text>
</comment>
<dbReference type="PANTHER" id="PTHR47861:SF3">
    <property type="entry name" value="FKBP-TYPE PEPTIDYL-PROLYL CIS-TRANS ISOMERASE SLYD"/>
    <property type="match status" value="1"/>
</dbReference>
<feature type="domain" description="PPIase FKBP-type" evidence="11">
    <location>
        <begin position="6"/>
        <end position="96"/>
    </location>
</feature>
<reference evidence="12" key="1">
    <citation type="submission" date="2020-10" db="EMBL/GenBank/DDBJ databases">
        <authorList>
            <person name="Gilroy R."/>
        </authorList>
    </citation>
    <scope>NUCLEOTIDE SEQUENCE</scope>
    <source>
        <strain evidence="12">2889</strain>
    </source>
</reference>
<comment type="subcellular location">
    <subcellularLocation>
        <location evidence="2">Cytoplasm</location>
    </subcellularLocation>
</comment>
<comment type="similarity">
    <text evidence="3 10">Belongs to the FKBP-type PPIase family.</text>
</comment>
<reference evidence="12" key="2">
    <citation type="journal article" date="2021" name="PeerJ">
        <title>Extensive microbial diversity within the chicken gut microbiome revealed by metagenomics and culture.</title>
        <authorList>
            <person name="Gilroy R."/>
            <person name="Ravi A."/>
            <person name="Getino M."/>
            <person name="Pursley I."/>
            <person name="Horton D.L."/>
            <person name="Alikhan N.F."/>
            <person name="Baker D."/>
            <person name="Gharbi K."/>
            <person name="Hall N."/>
            <person name="Watson M."/>
            <person name="Adriaenssens E.M."/>
            <person name="Foster-Nyarko E."/>
            <person name="Jarju S."/>
            <person name="Secka A."/>
            <person name="Antonio M."/>
            <person name="Oren A."/>
            <person name="Chaudhuri R.R."/>
            <person name="La Ragione R."/>
            <person name="Hildebrand F."/>
            <person name="Pallen M.J."/>
        </authorList>
    </citation>
    <scope>NUCLEOTIDE SEQUENCE</scope>
    <source>
        <strain evidence="12">2889</strain>
    </source>
</reference>
<comment type="function">
    <text evidence="8">Also involved in hydrogenase metallocenter assembly, probably by participating in the nickel insertion step. This function in hydrogenase biosynthesis requires chaperone activity and the presence of the metal-binding domain, but not PPIase activity.</text>
</comment>
<evidence type="ECO:0000256" key="3">
    <source>
        <dbReference type="ARBA" id="ARBA00006577"/>
    </source>
</evidence>
<dbReference type="Pfam" id="PF00254">
    <property type="entry name" value="FKBP_C"/>
    <property type="match status" value="1"/>
</dbReference>
<name>A0A9D9DUC3_9BACT</name>
<keyword evidence="4" id="KW-0963">Cytoplasm</keyword>
<dbReference type="GO" id="GO:0005737">
    <property type="term" value="C:cytoplasm"/>
    <property type="evidence" value="ECO:0007669"/>
    <property type="project" value="UniProtKB-SubCell"/>
</dbReference>
<dbReference type="InterPro" id="IPR046357">
    <property type="entry name" value="PPIase_dom_sf"/>
</dbReference>
<dbReference type="InterPro" id="IPR001179">
    <property type="entry name" value="PPIase_FKBP_dom"/>
</dbReference>
<organism evidence="12 13">
    <name type="scientific">Candidatus Pullibacteroides excrementavium</name>
    <dbReference type="NCBI Taxonomy" id="2840905"/>
    <lineage>
        <taxon>Bacteria</taxon>
        <taxon>Pseudomonadati</taxon>
        <taxon>Bacteroidota</taxon>
        <taxon>Bacteroidia</taxon>
        <taxon>Bacteroidales</taxon>
        <taxon>Candidatus Pullibacteroides</taxon>
    </lineage>
</organism>
<dbReference type="GO" id="GO:0003755">
    <property type="term" value="F:peptidyl-prolyl cis-trans isomerase activity"/>
    <property type="evidence" value="ECO:0007669"/>
    <property type="project" value="UniProtKB-UniRule"/>
</dbReference>
<evidence type="ECO:0000256" key="7">
    <source>
        <dbReference type="ARBA" id="ARBA00023235"/>
    </source>
</evidence>